<name>A0A9X1YS61_9BURK</name>
<dbReference type="InterPro" id="IPR001789">
    <property type="entry name" value="Sig_transdc_resp-reg_receiver"/>
</dbReference>
<evidence type="ECO:0000256" key="1">
    <source>
        <dbReference type="ARBA" id="ARBA00000085"/>
    </source>
</evidence>
<dbReference type="InterPro" id="IPR035965">
    <property type="entry name" value="PAS-like_dom_sf"/>
</dbReference>
<organism evidence="11 12">
    <name type="scientific">Scleromatobacter humisilvae</name>
    <dbReference type="NCBI Taxonomy" id="2897159"/>
    <lineage>
        <taxon>Bacteria</taxon>
        <taxon>Pseudomonadati</taxon>
        <taxon>Pseudomonadota</taxon>
        <taxon>Betaproteobacteria</taxon>
        <taxon>Burkholderiales</taxon>
        <taxon>Sphaerotilaceae</taxon>
        <taxon>Scleromatobacter</taxon>
    </lineage>
</organism>
<dbReference type="Gene3D" id="3.40.50.2300">
    <property type="match status" value="1"/>
</dbReference>
<comment type="caution">
    <text evidence="11">The sequence shown here is derived from an EMBL/GenBank/DDBJ whole genome shotgun (WGS) entry which is preliminary data.</text>
</comment>
<evidence type="ECO:0000256" key="2">
    <source>
        <dbReference type="ARBA" id="ARBA00012438"/>
    </source>
</evidence>
<dbReference type="InterPro" id="IPR000014">
    <property type="entry name" value="PAS"/>
</dbReference>
<evidence type="ECO:0000259" key="10">
    <source>
        <dbReference type="PROSITE" id="PS50112"/>
    </source>
</evidence>
<dbReference type="PROSITE" id="PS50109">
    <property type="entry name" value="HIS_KIN"/>
    <property type="match status" value="1"/>
</dbReference>
<gene>
    <name evidence="11" type="ORF">LPC04_19630</name>
</gene>
<dbReference type="SMART" id="SM00091">
    <property type="entry name" value="PAS"/>
    <property type="match status" value="1"/>
</dbReference>
<accession>A0A9X1YS61</accession>
<keyword evidence="3 6" id="KW-0597">Phosphoprotein</keyword>
<dbReference type="SUPFAM" id="SSF52172">
    <property type="entry name" value="CheY-like"/>
    <property type="match status" value="1"/>
</dbReference>
<dbReference type="SUPFAM" id="SSF55874">
    <property type="entry name" value="ATPase domain of HSP90 chaperone/DNA topoisomerase II/histidine kinase"/>
    <property type="match status" value="1"/>
</dbReference>
<keyword evidence="5" id="KW-0418">Kinase</keyword>
<dbReference type="InterPro" id="IPR004358">
    <property type="entry name" value="Sig_transdc_His_kin-like_C"/>
</dbReference>
<keyword evidence="4" id="KW-0808">Transferase</keyword>
<dbReference type="InterPro" id="IPR003594">
    <property type="entry name" value="HATPase_dom"/>
</dbReference>
<keyword evidence="7" id="KW-0812">Transmembrane</keyword>
<evidence type="ECO:0000256" key="7">
    <source>
        <dbReference type="SAM" id="Phobius"/>
    </source>
</evidence>
<dbReference type="EMBL" id="JAJLJH010000006">
    <property type="protein sequence ID" value="MCK9687921.1"/>
    <property type="molecule type" value="Genomic_DNA"/>
</dbReference>
<dbReference type="Pfam" id="PF00512">
    <property type="entry name" value="HisKA"/>
    <property type="match status" value="1"/>
</dbReference>
<dbReference type="InterPro" id="IPR036097">
    <property type="entry name" value="HisK_dim/P_sf"/>
</dbReference>
<dbReference type="PROSITE" id="PS50112">
    <property type="entry name" value="PAS"/>
    <property type="match status" value="1"/>
</dbReference>
<dbReference type="PROSITE" id="PS50110">
    <property type="entry name" value="RESPONSE_REGULATORY"/>
    <property type="match status" value="1"/>
</dbReference>
<dbReference type="PANTHER" id="PTHR43047">
    <property type="entry name" value="TWO-COMPONENT HISTIDINE PROTEIN KINASE"/>
    <property type="match status" value="1"/>
</dbReference>
<dbReference type="InterPro" id="IPR036890">
    <property type="entry name" value="HATPase_C_sf"/>
</dbReference>
<dbReference type="Gene3D" id="1.10.287.130">
    <property type="match status" value="1"/>
</dbReference>
<dbReference type="InterPro" id="IPR011006">
    <property type="entry name" value="CheY-like_superfamily"/>
</dbReference>
<dbReference type="GO" id="GO:0000155">
    <property type="term" value="F:phosphorelay sensor kinase activity"/>
    <property type="evidence" value="ECO:0007669"/>
    <property type="project" value="InterPro"/>
</dbReference>
<dbReference type="InterPro" id="IPR005467">
    <property type="entry name" value="His_kinase_dom"/>
</dbReference>
<dbReference type="SMART" id="SM00388">
    <property type="entry name" value="HisKA"/>
    <property type="match status" value="1"/>
</dbReference>
<dbReference type="SUPFAM" id="SSF55785">
    <property type="entry name" value="PYP-like sensor domain (PAS domain)"/>
    <property type="match status" value="1"/>
</dbReference>
<evidence type="ECO:0000256" key="6">
    <source>
        <dbReference type="PROSITE-ProRule" id="PRU00169"/>
    </source>
</evidence>
<dbReference type="NCBIfam" id="TIGR00229">
    <property type="entry name" value="sensory_box"/>
    <property type="match status" value="1"/>
</dbReference>
<dbReference type="Pfam" id="PF02518">
    <property type="entry name" value="HATPase_c"/>
    <property type="match status" value="1"/>
</dbReference>
<reference evidence="11" key="1">
    <citation type="submission" date="2021-11" db="EMBL/GenBank/DDBJ databases">
        <title>BS-T2-15 a new species belonging to the Comamonadaceae family isolated from the soil of a French oak forest.</title>
        <authorList>
            <person name="Mieszkin S."/>
            <person name="Alain K."/>
        </authorList>
    </citation>
    <scope>NUCLEOTIDE SEQUENCE</scope>
    <source>
        <strain evidence="11">BS-T2-15</strain>
    </source>
</reference>
<dbReference type="CDD" id="cd00082">
    <property type="entry name" value="HisKA"/>
    <property type="match status" value="1"/>
</dbReference>
<dbReference type="SUPFAM" id="SSF47384">
    <property type="entry name" value="Homodimeric domain of signal transducing histidine kinase"/>
    <property type="match status" value="1"/>
</dbReference>
<comment type="catalytic activity">
    <reaction evidence="1">
        <text>ATP + protein L-histidine = ADP + protein N-phospho-L-histidine.</text>
        <dbReference type="EC" id="2.7.13.3"/>
    </reaction>
</comment>
<keyword evidence="7" id="KW-1133">Transmembrane helix</keyword>
<dbReference type="SMART" id="SM00387">
    <property type="entry name" value="HATPase_c"/>
    <property type="match status" value="1"/>
</dbReference>
<evidence type="ECO:0000259" key="8">
    <source>
        <dbReference type="PROSITE" id="PS50109"/>
    </source>
</evidence>
<dbReference type="Pfam" id="PF13426">
    <property type="entry name" value="PAS_9"/>
    <property type="match status" value="1"/>
</dbReference>
<evidence type="ECO:0000313" key="11">
    <source>
        <dbReference type="EMBL" id="MCK9687921.1"/>
    </source>
</evidence>
<evidence type="ECO:0000256" key="3">
    <source>
        <dbReference type="ARBA" id="ARBA00022553"/>
    </source>
</evidence>
<feature type="domain" description="Histidine kinase" evidence="8">
    <location>
        <begin position="381"/>
        <end position="615"/>
    </location>
</feature>
<evidence type="ECO:0000313" key="12">
    <source>
        <dbReference type="Proteomes" id="UP001139353"/>
    </source>
</evidence>
<dbReference type="CDD" id="cd17546">
    <property type="entry name" value="REC_hyHK_CKI1_RcsC-like"/>
    <property type="match status" value="1"/>
</dbReference>
<dbReference type="RefSeq" id="WP_275683964.1">
    <property type="nucleotide sequence ID" value="NZ_JAJLJH010000006.1"/>
</dbReference>
<dbReference type="Gene3D" id="3.30.450.20">
    <property type="entry name" value="PAS domain"/>
    <property type="match status" value="1"/>
</dbReference>
<evidence type="ECO:0000256" key="5">
    <source>
        <dbReference type="ARBA" id="ARBA00022777"/>
    </source>
</evidence>
<protein>
    <recommendedName>
        <fullName evidence="2">histidine kinase</fullName>
        <ecNumber evidence="2">2.7.13.3</ecNumber>
    </recommendedName>
</protein>
<sequence>MCVLLLMSVNKIRSIPSLPRYWPIVAVFVAMTVLQASVAAISIQLLSTVRAYVAGESLYSKSQKDAQIFLLEYAGKRQELDYQRFMSALAIPLGDRAAREALQRDEPDIAAARQGFLAGGNHPDDIDGLIRMFRWFQHVPFMSRTIATWTEGDRTIAQLRTLVGKAHERIQAGDSQAPAVEAMLAQSPVLNDRLTLLTSAFSAQLGEASRTTQELLLALNTCIAVLLMISGLVFVRRSIRLQAASELRMERLMHAVTEGVVSVDEHRRIILFNEAAEAMFGVAAGEAMGSSIDRFIEQLPLAGDAPKAAPGTGSLHALTGRKRDGRAFPIEASLSRLQMAQGVLTTIVLRDITVRIVADAERRAHEALEASDKAKTDFLSRMSHELRTPLNAVIGFSTLLRLDTVKPLSTQQLERVQHIENAGGHLLALVNDVLDLSRIESGEMSVSSEAVHLPRAIEEAATMVSPLVTKAGIEVFLATELPESEPGPRGDVRAMPPGEVWVKADPVRLRQVLVNLLSNAVKYNRPGGRVALTWKRSRFECEILITDTGIGIPSDRLASLFQPFNRLGAETSAVEGTGIGLVLSRQLAEMMGGTLSVSSTFGVGTCASLKLGIANAPAAPCDTACAGRSTARQTAALSVLYAEDDEVNAELVRQLVGMRQGVSLRVASSGASALASARLDPPDLMLVDMNLGDMTGIELARELRRDRATREVRLVALSADALPEQIRAAMASGFESYLTKPINFEEVLAVLDAHCQDAFA</sequence>
<keyword evidence="7" id="KW-0472">Membrane</keyword>
<evidence type="ECO:0000259" key="9">
    <source>
        <dbReference type="PROSITE" id="PS50110"/>
    </source>
</evidence>
<feature type="domain" description="Response regulatory" evidence="9">
    <location>
        <begin position="638"/>
        <end position="755"/>
    </location>
</feature>
<feature type="modified residue" description="4-aspartylphosphate" evidence="6">
    <location>
        <position position="688"/>
    </location>
</feature>
<dbReference type="SMART" id="SM00448">
    <property type="entry name" value="REC"/>
    <property type="match status" value="1"/>
</dbReference>
<dbReference type="EC" id="2.7.13.3" evidence="2"/>
<dbReference type="Pfam" id="PF00072">
    <property type="entry name" value="Response_reg"/>
    <property type="match status" value="1"/>
</dbReference>
<dbReference type="CDD" id="cd00130">
    <property type="entry name" value="PAS"/>
    <property type="match status" value="1"/>
</dbReference>
<evidence type="ECO:0000256" key="4">
    <source>
        <dbReference type="ARBA" id="ARBA00022679"/>
    </source>
</evidence>
<proteinExistence type="predicted"/>
<dbReference type="InterPro" id="IPR003661">
    <property type="entry name" value="HisK_dim/P_dom"/>
</dbReference>
<keyword evidence="12" id="KW-1185">Reference proteome</keyword>
<dbReference type="PRINTS" id="PR00344">
    <property type="entry name" value="BCTRLSENSOR"/>
</dbReference>
<dbReference type="AlphaFoldDB" id="A0A9X1YS61"/>
<dbReference type="Gene3D" id="3.30.565.10">
    <property type="entry name" value="Histidine kinase-like ATPase, C-terminal domain"/>
    <property type="match status" value="1"/>
</dbReference>
<dbReference type="Proteomes" id="UP001139353">
    <property type="component" value="Unassembled WGS sequence"/>
</dbReference>
<feature type="domain" description="PAS" evidence="10">
    <location>
        <begin position="245"/>
        <end position="291"/>
    </location>
</feature>
<feature type="transmembrane region" description="Helical" evidence="7">
    <location>
        <begin position="24"/>
        <end position="46"/>
    </location>
</feature>